<evidence type="ECO:0000313" key="1">
    <source>
        <dbReference type="EMBL" id="TXE86418.1"/>
    </source>
</evidence>
<evidence type="ECO:0000313" key="2">
    <source>
        <dbReference type="Proteomes" id="UP000321629"/>
    </source>
</evidence>
<dbReference type="EMBL" id="VOWJ01000031">
    <property type="protein sequence ID" value="TXE86418.1"/>
    <property type="molecule type" value="Genomic_DNA"/>
</dbReference>
<comment type="caution">
    <text evidence="1">The sequence shown here is derived from an EMBL/GenBank/DDBJ whole genome shotgun (WGS) entry which is preliminary data.</text>
</comment>
<name>A0A5C7E1C5_9BACT</name>
<reference evidence="1 2" key="1">
    <citation type="submission" date="2019-07" db="EMBL/GenBank/DDBJ databases">
        <title>Rapid identification of Enteric Bacteria from Whole Genome Sequences (WGS) using Average Nucleotide Identity (ANI).</title>
        <authorList>
            <person name="Lane C."/>
        </authorList>
    </citation>
    <scope>NUCLEOTIDE SEQUENCE [LARGE SCALE GENOMIC DNA]</scope>
    <source>
        <strain evidence="1 2">2016D-0084</strain>
    </source>
</reference>
<dbReference type="Proteomes" id="UP000321629">
    <property type="component" value="Unassembled WGS sequence"/>
</dbReference>
<dbReference type="AlphaFoldDB" id="A0A5C7E1C5"/>
<accession>A0A5C7E1C5</accession>
<proteinExistence type="predicted"/>
<dbReference type="InterPro" id="IPR022605">
    <property type="entry name" value="DUF2920"/>
</dbReference>
<gene>
    <name evidence="1" type="ORF">FPD38_07165</name>
</gene>
<dbReference type="SUPFAM" id="SSF53474">
    <property type="entry name" value="alpha/beta-Hydrolases"/>
    <property type="match status" value="1"/>
</dbReference>
<sequence length="419" mass="49006">MIINKTYEINSCDDVELNIKRESKVEFKLIYDDSKEIEALVCIIQGLGADMSDPVLEFNMQYFASRYNVAVVSMDYHCIGNRPQTGAKFYLDNIDKLIFEASLKALNIKIPYDIQKLNTFEEFYPAMDYLNKKITDMKNNWELNRSYYLDLSVSLRPTKDEYQNYGIMQTMDVINTLLYIKANPPFKTAKERFKTILVGVSHGAYMALLCAKIAPWNVDAILDNSSHMTLNDDAWRYIGFGKEVDFTKYACFGTFNFFNNIRLCACEKTYWTTNKQSPNYFSNARKIIREPLNKEHLKIQSLYPKPKYIAYHSKFDQYVPLEEREEYFGILKDLGFEIDFTKITSEKEIDGKFIKNLEHGCGIPMKLLIKKHLNEILKEPLQDKTCKKEISYKCDDLTYTFKEEDDKILLDIQKSKIKG</sequence>
<dbReference type="InterPro" id="IPR029058">
    <property type="entry name" value="AB_hydrolase_fold"/>
</dbReference>
<organism evidence="1 2">
    <name type="scientific">Campylobacter volucris</name>
    <dbReference type="NCBI Taxonomy" id="1031542"/>
    <lineage>
        <taxon>Bacteria</taxon>
        <taxon>Pseudomonadati</taxon>
        <taxon>Campylobacterota</taxon>
        <taxon>Epsilonproteobacteria</taxon>
        <taxon>Campylobacterales</taxon>
        <taxon>Campylobacteraceae</taxon>
        <taxon>Campylobacter</taxon>
    </lineage>
</organism>
<protein>
    <submittedName>
        <fullName evidence="1">DUF2920 family protein</fullName>
    </submittedName>
</protein>
<dbReference type="RefSeq" id="WP_147556035.1">
    <property type="nucleotide sequence ID" value="NZ_VOWJ01000031.1"/>
</dbReference>
<dbReference type="Pfam" id="PF11144">
    <property type="entry name" value="DUF2920"/>
    <property type="match status" value="1"/>
</dbReference>
<dbReference type="Gene3D" id="3.40.50.1820">
    <property type="entry name" value="alpha/beta hydrolase"/>
    <property type="match status" value="1"/>
</dbReference>